<dbReference type="GO" id="GO:0006654">
    <property type="term" value="P:phosphatidic acid biosynthetic process"/>
    <property type="evidence" value="ECO:0007669"/>
    <property type="project" value="TreeGrafter"/>
</dbReference>
<evidence type="ECO:0000313" key="5">
    <source>
        <dbReference type="EMBL" id="PIZ44310.1"/>
    </source>
</evidence>
<evidence type="ECO:0000256" key="1">
    <source>
        <dbReference type="ARBA" id="ARBA00022679"/>
    </source>
</evidence>
<keyword evidence="3" id="KW-1133">Transmembrane helix</keyword>
<proteinExistence type="predicted"/>
<dbReference type="GO" id="GO:0003841">
    <property type="term" value="F:1-acylglycerol-3-phosphate O-acyltransferase activity"/>
    <property type="evidence" value="ECO:0007669"/>
    <property type="project" value="TreeGrafter"/>
</dbReference>
<evidence type="ECO:0000259" key="4">
    <source>
        <dbReference type="SMART" id="SM00563"/>
    </source>
</evidence>
<feature type="transmembrane region" description="Helical" evidence="3">
    <location>
        <begin position="12"/>
        <end position="30"/>
    </location>
</feature>
<keyword evidence="3" id="KW-0472">Membrane</keyword>
<dbReference type="EMBL" id="PFNL01000184">
    <property type="protein sequence ID" value="PIZ44310.1"/>
    <property type="molecule type" value="Genomic_DNA"/>
</dbReference>
<dbReference type="SMART" id="SM00563">
    <property type="entry name" value="PlsC"/>
    <property type="match status" value="1"/>
</dbReference>
<feature type="domain" description="Phospholipid/glycerol acyltransferase" evidence="4">
    <location>
        <begin position="51"/>
        <end position="169"/>
    </location>
</feature>
<sequence>MVILHKPSKIRWVITYVLQLAVWLPVRALFRFFYRHKVISKVDLLKLRGPYIIAANHGSYIDAFLLAAAFPPRVGFFPLWFMTSPKFYYQPLLWPLLRLVGSFPVFRGMGMGKTLAFPLQILNDGGVVVIFPEGRRRKPIGRPPRARRGVAYLAAQSNVSVIPVWIDDILGLGLKETIRRTRDITVRIGEPFTIDQLDVYDDATLADISNKIMHKVWAMGK</sequence>
<protein>
    <recommendedName>
        <fullName evidence="4">Phospholipid/glycerol acyltransferase domain-containing protein</fullName>
    </recommendedName>
</protein>
<organism evidence="5 6">
    <name type="scientific">candidate division WWE3 bacterium CG_4_10_14_0_2_um_filter_41_14</name>
    <dbReference type="NCBI Taxonomy" id="1975072"/>
    <lineage>
        <taxon>Bacteria</taxon>
        <taxon>Katanobacteria</taxon>
    </lineage>
</organism>
<keyword evidence="3" id="KW-0812">Transmembrane</keyword>
<dbReference type="AlphaFoldDB" id="A0A2M7TEY2"/>
<comment type="caution">
    <text evidence="5">The sequence shown here is derived from an EMBL/GenBank/DDBJ whole genome shotgun (WGS) entry which is preliminary data.</text>
</comment>
<accession>A0A2M7TEY2</accession>
<keyword evidence="2" id="KW-0012">Acyltransferase</keyword>
<evidence type="ECO:0000256" key="3">
    <source>
        <dbReference type="SAM" id="Phobius"/>
    </source>
</evidence>
<dbReference type="Proteomes" id="UP000228920">
    <property type="component" value="Unassembled WGS sequence"/>
</dbReference>
<reference evidence="6" key="1">
    <citation type="submission" date="2017-09" db="EMBL/GenBank/DDBJ databases">
        <title>Depth-based differentiation of microbial function through sediment-hosted aquifers and enrichment of novel symbionts in the deep terrestrial subsurface.</title>
        <authorList>
            <person name="Probst A.J."/>
            <person name="Ladd B."/>
            <person name="Jarett J.K."/>
            <person name="Geller-Mcgrath D.E."/>
            <person name="Sieber C.M.K."/>
            <person name="Emerson J.B."/>
            <person name="Anantharaman K."/>
            <person name="Thomas B.C."/>
            <person name="Malmstrom R."/>
            <person name="Stieglmeier M."/>
            <person name="Klingl A."/>
            <person name="Woyke T."/>
            <person name="Ryan C.M."/>
            <person name="Banfield J.F."/>
        </authorList>
    </citation>
    <scope>NUCLEOTIDE SEQUENCE [LARGE SCALE GENOMIC DNA]</scope>
</reference>
<dbReference type="InterPro" id="IPR002123">
    <property type="entry name" value="Plipid/glycerol_acylTrfase"/>
</dbReference>
<dbReference type="CDD" id="cd07989">
    <property type="entry name" value="LPLAT_AGPAT-like"/>
    <property type="match status" value="1"/>
</dbReference>
<evidence type="ECO:0000313" key="6">
    <source>
        <dbReference type="Proteomes" id="UP000228920"/>
    </source>
</evidence>
<name>A0A2M7TEY2_UNCKA</name>
<dbReference type="SUPFAM" id="SSF69593">
    <property type="entry name" value="Glycerol-3-phosphate (1)-acyltransferase"/>
    <property type="match status" value="1"/>
</dbReference>
<dbReference type="PANTHER" id="PTHR10434:SF11">
    <property type="entry name" value="1-ACYL-SN-GLYCEROL-3-PHOSPHATE ACYLTRANSFERASE"/>
    <property type="match status" value="1"/>
</dbReference>
<dbReference type="PANTHER" id="PTHR10434">
    <property type="entry name" value="1-ACYL-SN-GLYCEROL-3-PHOSPHATE ACYLTRANSFERASE"/>
    <property type="match status" value="1"/>
</dbReference>
<gene>
    <name evidence="5" type="ORF">COY32_06660</name>
</gene>
<dbReference type="Pfam" id="PF01553">
    <property type="entry name" value="Acyltransferase"/>
    <property type="match status" value="1"/>
</dbReference>
<evidence type="ECO:0000256" key="2">
    <source>
        <dbReference type="ARBA" id="ARBA00023315"/>
    </source>
</evidence>
<keyword evidence="1" id="KW-0808">Transferase</keyword>